<organism evidence="1 2">
    <name type="scientific">Solibaculum mannosilyticum</name>
    <dbReference type="NCBI Taxonomy" id="2780922"/>
    <lineage>
        <taxon>Bacteria</taxon>
        <taxon>Bacillati</taxon>
        <taxon>Bacillota</taxon>
        <taxon>Clostridia</taxon>
        <taxon>Eubacteriales</taxon>
        <taxon>Oscillospiraceae</taxon>
        <taxon>Solibaculum</taxon>
    </lineage>
</organism>
<accession>A0A7I8CZF4</accession>
<dbReference type="Proteomes" id="UP000593890">
    <property type="component" value="Chromosome"/>
</dbReference>
<proteinExistence type="predicted"/>
<sequence>MSFPLHQRFLCGKFPFVYPKRARWRRWLTRGITIVYNVLRHCVIHFKEEGNAYEKICCGLFGYLSCFIAAIL</sequence>
<name>A0A7I8CZF4_9FIRM</name>
<dbReference type="AlphaFoldDB" id="A0A7I8CZF4"/>
<keyword evidence="2" id="KW-1185">Reference proteome</keyword>
<gene>
    <name evidence="1" type="ORF">C12CBH8_05190</name>
</gene>
<protein>
    <submittedName>
        <fullName evidence="1">Uncharacterized protein</fullName>
    </submittedName>
</protein>
<reference evidence="2" key="1">
    <citation type="submission" date="2020-07" db="EMBL/GenBank/DDBJ databases">
        <title>Complete genome sequencing of Clostridia bacterium strain 12CBH8.</title>
        <authorList>
            <person name="Sakamoto M."/>
            <person name="Murakami T."/>
            <person name="Mori H."/>
        </authorList>
    </citation>
    <scope>NUCLEOTIDE SEQUENCE [LARGE SCALE GENOMIC DNA]</scope>
    <source>
        <strain evidence="2">12CBH8</strain>
    </source>
</reference>
<dbReference type="EMBL" id="AP023321">
    <property type="protein sequence ID" value="BCI59880.1"/>
    <property type="molecule type" value="Genomic_DNA"/>
</dbReference>
<evidence type="ECO:0000313" key="2">
    <source>
        <dbReference type="Proteomes" id="UP000593890"/>
    </source>
</evidence>
<evidence type="ECO:0000313" key="1">
    <source>
        <dbReference type="EMBL" id="BCI59880.1"/>
    </source>
</evidence>
<dbReference type="KEGG" id="sman:C12CBH8_05190"/>